<dbReference type="EMBL" id="CP068148">
    <property type="protein sequence ID" value="QQU57050.1"/>
    <property type="molecule type" value="Genomic_DNA"/>
</dbReference>
<dbReference type="RefSeq" id="WP_197022773.1">
    <property type="nucleotide sequence ID" value="NZ_CADDTP010000009.1"/>
</dbReference>
<name>A0ABX7D8D6_SERLI</name>
<dbReference type="SMART" id="SM00558">
    <property type="entry name" value="JmjC"/>
    <property type="match status" value="1"/>
</dbReference>
<evidence type="ECO:0000313" key="3">
    <source>
        <dbReference type="Proteomes" id="UP000595237"/>
    </source>
</evidence>
<accession>A0ABX7D8D6</accession>
<dbReference type="SUPFAM" id="SSF51197">
    <property type="entry name" value="Clavaminate synthase-like"/>
    <property type="match status" value="1"/>
</dbReference>
<dbReference type="Proteomes" id="UP000595237">
    <property type="component" value="Chromosome"/>
</dbReference>
<dbReference type="InterPro" id="IPR041667">
    <property type="entry name" value="Cupin_8"/>
</dbReference>
<sequence length="288" mass="33747">MKQLTTGVPVPRMTFKEFVAFGVEAIFRADVPVIITDLPIDTSIGASDLISQRLGDDNVTLFREASNKENTERWQTMKIQLRGFLENKEYQSDNNTWYRVVSNIMHRPEDVNNILGFDAFSLLASRRGLNAANLWVSYHGVFTQSHFDELENFNISLQGRKRFILFPPGRRDYYPRSILQGFGDKSQAFDFDNIDPQRFPRLAAKIPQRRDFILEPGEMLYLPLGWWHQAESLDDLNINVNFWLWDLKILRRPYVFYSALYTAAYRKFKGIYNYQPEPTKRKALDEQP</sequence>
<dbReference type="InterPro" id="IPR014710">
    <property type="entry name" value="RmlC-like_jellyroll"/>
</dbReference>
<evidence type="ECO:0000313" key="2">
    <source>
        <dbReference type="EMBL" id="QQU57050.1"/>
    </source>
</evidence>
<dbReference type="Gene3D" id="2.60.120.10">
    <property type="entry name" value="Jelly Rolls"/>
    <property type="match status" value="1"/>
</dbReference>
<dbReference type="InterPro" id="IPR003347">
    <property type="entry name" value="JmjC_dom"/>
</dbReference>
<evidence type="ECO:0000259" key="1">
    <source>
        <dbReference type="PROSITE" id="PS51184"/>
    </source>
</evidence>
<dbReference type="PANTHER" id="PTHR12461">
    <property type="entry name" value="HYPOXIA-INDUCIBLE FACTOR 1 ALPHA INHIBITOR-RELATED"/>
    <property type="match status" value="1"/>
</dbReference>
<feature type="domain" description="JmjC" evidence="1">
    <location>
        <begin position="85"/>
        <end position="261"/>
    </location>
</feature>
<proteinExistence type="predicted"/>
<gene>
    <name evidence="2" type="ORF">I6I38_08750</name>
</gene>
<dbReference type="Pfam" id="PF13621">
    <property type="entry name" value="Cupin_8"/>
    <property type="match status" value="1"/>
</dbReference>
<dbReference type="PROSITE" id="PS51184">
    <property type="entry name" value="JMJC"/>
    <property type="match status" value="1"/>
</dbReference>
<organism evidence="2 3">
    <name type="scientific">Serratia liquefaciens</name>
    <dbReference type="NCBI Taxonomy" id="614"/>
    <lineage>
        <taxon>Bacteria</taxon>
        <taxon>Pseudomonadati</taxon>
        <taxon>Pseudomonadota</taxon>
        <taxon>Gammaproteobacteria</taxon>
        <taxon>Enterobacterales</taxon>
        <taxon>Yersiniaceae</taxon>
        <taxon>Serratia</taxon>
    </lineage>
</organism>
<reference evidence="2 3" key="1">
    <citation type="submission" date="2021-01" db="EMBL/GenBank/DDBJ databases">
        <title>FDA dAtabase for Regulatory Grade micrObial Sequences (FDA-ARGOS): Supporting development and validation of Infectious Disease Dx tests.</title>
        <authorList>
            <person name="Blissenbach B."/>
            <person name="Krut O."/>
            <person name="Tallon L."/>
            <person name="Sadzewicz L."/>
            <person name="Zhao X."/>
            <person name="Boylan J."/>
            <person name="Ott S."/>
            <person name="Bowen H."/>
            <person name="Vavikolanu K."/>
            <person name="Mehta A."/>
            <person name="Aluvathingal J."/>
            <person name="Nadendla S."/>
            <person name="Yan Y."/>
            <person name="Sichtig H."/>
        </authorList>
    </citation>
    <scope>NUCLEOTIDE SEQUENCE [LARGE SCALE GENOMIC DNA]</scope>
    <source>
        <strain evidence="2 3">FDAARGOS_1081</strain>
    </source>
</reference>
<protein>
    <submittedName>
        <fullName evidence="2">Cupin-like domain-containing protein</fullName>
    </submittedName>
</protein>
<keyword evidence="3" id="KW-1185">Reference proteome</keyword>
<dbReference type="PANTHER" id="PTHR12461:SF105">
    <property type="entry name" value="HYPOXIA-INDUCIBLE FACTOR 1-ALPHA INHIBITOR"/>
    <property type="match status" value="1"/>
</dbReference>